<dbReference type="GO" id="GO:0099604">
    <property type="term" value="F:ligand-gated calcium channel activity"/>
    <property type="evidence" value="ECO:0007669"/>
    <property type="project" value="TreeGrafter"/>
</dbReference>
<keyword evidence="4 8" id="KW-1133">Transmembrane helix</keyword>
<proteinExistence type="predicted"/>
<keyword evidence="2" id="KW-0813">Transport</keyword>
<sequence>QNHVAYAILLTNTGEINSALNQLKQQPYMFLFLRNIYRMKFLTQSNDTISIDCNLNNGLKNVHINKEIDSQWIIKTYAILLTNTGEINSALNQLKQQPYMFLFLRNIYRMRFLTQSNDTISIDCNLNNGLKNAHINKEIDSQWIIKIPQNNCNQANFIRISPDVCPTQVRELFIGQNYDTRPSLVISIMGSAKESSLRSKLFRIFREGLLQVAQTTNIWVITAGLNSRVTRFFGEIIRTNSDPSRPIYLIGITSWGCISNVSQLDVHDTNVIYSKLKSDEKDATPLESNHTHFIFIDDKTKYKHGCAIKFRARFERAISGEGFSLQTMTNNNQIKDKSIRSYSQSKQSDNMPVVVVVIEGCADAIKKVYQSAVKDRIPVVLVEGTGGCCDLFAKCYHLYNEYKSKMESCAQTNENSSSLIEQNEQIKNKIREALQIVNHEMAETSCTNAPDEGLDFFELIYECVETRNIFLNFIDFKVHDLSGEDVNFSILQALLKVTSGNDSCKTKPEEKREQLNLAYEWKQIDIIKNSIMKDERDWKKIELNDLFLKALIENQANFVELYLDHDFPLHDLFENKNQILDLYKIENIHFKNELNSPLRSIYSEIIQPFIDNHSLIDADCDPDNLATNSKNDSSSIISEIDIDKELFLWSVVTGRHELAFLFWTRGRNKICAAFIAILIYKNDSSSIISEIDIDKELFLWSVVTGRHELAFLFWTRGRNKICAAFIAILIYKSKAKKEKNLKYYEWADQLEYFAVEILEKFYSTNPLKCKQAIVRAVPEFDNVTWLQLAVLAESKSFIAKKGAQAVLKDIWYGRIDHHVGHSLIIFSSFMLWYSVFLPYYEENNTYNQPDVYQNFQDRSDIFHFRTSRSKPAIDKVCTMSDATCSRLMDDGFDEDTKSVTVANAGCWKRINIGSNQYIKNVSMFLHAPYVKYLHSLYSHLIFLILFSYVILYAYFPRYEFQSDRCFSNKEEHNNSEKKSISNLTNINMTINVNSSSKSNLQSHYGPSASELILILWVFTLFCEEIRQIRANKANSLYKKIKKYFSIFWNKLDALAIILFILGCILRFLPINQCFCYARIVLAIDLCLWYIRTLDIFSAIKRLGPKLVMIGEMIHDLKFFMLMLTVFILAFGVPAYSLLDDVEKHTWHLPRYIINFAYWQIFGELQEIDQIEKNYELSGYVIFFLLVAYMTVANILLINLLIAMFSNTFDRLHSDTNCIWKFQQYSLVCYELKRPLLPPPLIIISHIWRIIIYIFSHIIKINWFYMKYIEEKNQAKKIKANKILTKQIEEIEDALGHEIYFFSLKNNQEQIGSNEERIYSPQEISSNKIKTLENQIQIIQNQQSNMFQYLESLMSGIKKIGGNDIEKPK</sequence>
<dbReference type="Proteomes" id="UP000663882">
    <property type="component" value="Unassembled WGS sequence"/>
</dbReference>
<feature type="domain" description="TRPM SLOG" evidence="10">
    <location>
        <begin position="155"/>
        <end position="427"/>
    </location>
</feature>
<keyword evidence="3 8" id="KW-0812">Transmembrane</keyword>
<evidence type="ECO:0000259" key="11">
    <source>
        <dbReference type="Pfam" id="PF25508"/>
    </source>
</evidence>
<evidence type="ECO:0000256" key="3">
    <source>
        <dbReference type="ARBA" id="ARBA00022692"/>
    </source>
</evidence>
<feature type="transmembrane region" description="Helical" evidence="8">
    <location>
        <begin position="1118"/>
        <end position="1136"/>
    </location>
</feature>
<dbReference type="PANTHER" id="PTHR13800">
    <property type="entry name" value="TRANSIENT RECEPTOR POTENTIAL CATION CHANNEL, SUBFAMILY M, MEMBER 6"/>
    <property type="match status" value="1"/>
</dbReference>
<dbReference type="Pfam" id="PF00520">
    <property type="entry name" value="Ion_trans"/>
    <property type="match status" value="1"/>
</dbReference>
<evidence type="ECO:0000256" key="1">
    <source>
        <dbReference type="ARBA" id="ARBA00004141"/>
    </source>
</evidence>
<evidence type="ECO:0000313" key="13">
    <source>
        <dbReference type="Proteomes" id="UP000663882"/>
    </source>
</evidence>
<dbReference type="PANTHER" id="PTHR13800:SF12">
    <property type="entry name" value="TRANSIENT RECEPTOR POTENTIAL CATION CHANNEL SUBFAMILY M MEMBER-LIKE 2"/>
    <property type="match status" value="1"/>
</dbReference>
<evidence type="ECO:0000256" key="7">
    <source>
        <dbReference type="ARBA" id="ARBA00023303"/>
    </source>
</evidence>
<feature type="domain" description="TRPM-like" evidence="11">
    <location>
        <begin position="595"/>
        <end position="682"/>
    </location>
</feature>
<protein>
    <submittedName>
        <fullName evidence="12">Uncharacterized protein</fullName>
    </submittedName>
</protein>
<gene>
    <name evidence="12" type="ORF">RFH988_LOCUS25571</name>
</gene>
<dbReference type="InterPro" id="IPR057366">
    <property type="entry name" value="TRPM-like"/>
</dbReference>
<dbReference type="OrthoDB" id="9994106at2759"/>
<evidence type="ECO:0000256" key="2">
    <source>
        <dbReference type="ARBA" id="ARBA00022448"/>
    </source>
</evidence>
<feature type="domain" description="Ion transport" evidence="9">
    <location>
        <begin position="1001"/>
        <end position="1215"/>
    </location>
</feature>
<keyword evidence="5" id="KW-0406">Ion transport</keyword>
<feature type="transmembrane region" description="Helical" evidence="8">
    <location>
        <begin position="1043"/>
        <end position="1070"/>
    </location>
</feature>
<keyword evidence="7" id="KW-0407">Ion channel</keyword>
<evidence type="ECO:0000259" key="9">
    <source>
        <dbReference type="Pfam" id="PF00520"/>
    </source>
</evidence>
<feature type="transmembrane region" description="Helical" evidence="8">
    <location>
        <begin position="936"/>
        <end position="955"/>
    </location>
</feature>
<evidence type="ECO:0000256" key="8">
    <source>
        <dbReference type="SAM" id="Phobius"/>
    </source>
</evidence>
<feature type="non-terminal residue" evidence="12">
    <location>
        <position position="1"/>
    </location>
</feature>
<evidence type="ECO:0000256" key="4">
    <source>
        <dbReference type="ARBA" id="ARBA00022989"/>
    </source>
</evidence>
<comment type="subcellular location">
    <subcellularLocation>
        <location evidence="1">Membrane</location>
        <topology evidence="1">Multi-pass membrane protein</topology>
    </subcellularLocation>
</comment>
<organism evidence="12 13">
    <name type="scientific">Rotaria sordida</name>
    <dbReference type="NCBI Taxonomy" id="392033"/>
    <lineage>
        <taxon>Eukaryota</taxon>
        <taxon>Metazoa</taxon>
        <taxon>Spiralia</taxon>
        <taxon>Gnathifera</taxon>
        <taxon>Rotifera</taxon>
        <taxon>Eurotatoria</taxon>
        <taxon>Bdelloidea</taxon>
        <taxon>Philodinida</taxon>
        <taxon>Philodinidae</taxon>
        <taxon>Rotaria</taxon>
    </lineage>
</organism>
<dbReference type="InterPro" id="IPR041491">
    <property type="entry name" value="TRPM_SLOG"/>
</dbReference>
<dbReference type="Pfam" id="PF18139">
    <property type="entry name" value="LSDAT_euk"/>
    <property type="match status" value="1"/>
</dbReference>
<dbReference type="Pfam" id="PF25508">
    <property type="entry name" value="TRPM2"/>
    <property type="match status" value="3"/>
</dbReference>
<evidence type="ECO:0000256" key="6">
    <source>
        <dbReference type="ARBA" id="ARBA00023136"/>
    </source>
</evidence>
<dbReference type="InterPro" id="IPR050927">
    <property type="entry name" value="TRPM"/>
</dbReference>
<feature type="domain" description="TRPM-like" evidence="11">
    <location>
        <begin position="531"/>
        <end position="584"/>
    </location>
</feature>
<evidence type="ECO:0000259" key="10">
    <source>
        <dbReference type="Pfam" id="PF18139"/>
    </source>
</evidence>
<dbReference type="InterPro" id="IPR005821">
    <property type="entry name" value="Ion_trans_dom"/>
</dbReference>
<keyword evidence="6 8" id="KW-0472">Membrane</keyword>
<reference evidence="12" key="1">
    <citation type="submission" date="2021-02" db="EMBL/GenBank/DDBJ databases">
        <authorList>
            <person name="Nowell W R."/>
        </authorList>
    </citation>
    <scope>NUCLEOTIDE SEQUENCE</scope>
</reference>
<dbReference type="GO" id="GO:0005886">
    <property type="term" value="C:plasma membrane"/>
    <property type="evidence" value="ECO:0007669"/>
    <property type="project" value="TreeGrafter"/>
</dbReference>
<feature type="transmembrane region" description="Helical" evidence="8">
    <location>
        <begin position="1176"/>
        <end position="1204"/>
    </location>
</feature>
<evidence type="ECO:0000313" key="12">
    <source>
        <dbReference type="EMBL" id="CAF1219621.1"/>
    </source>
</evidence>
<evidence type="ECO:0000256" key="5">
    <source>
        <dbReference type="ARBA" id="ARBA00023065"/>
    </source>
</evidence>
<dbReference type="EMBL" id="CAJNOO010001954">
    <property type="protein sequence ID" value="CAF1219621.1"/>
    <property type="molecule type" value="Genomic_DNA"/>
</dbReference>
<feature type="transmembrane region" description="Helical" evidence="8">
    <location>
        <begin position="1240"/>
        <end position="1258"/>
    </location>
</feature>
<name>A0A814XS63_9BILA</name>
<accession>A0A814XS63</accession>
<feature type="domain" description="TRPM-like" evidence="11">
    <location>
        <begin position="695"/>
        <end position="800"/>
    </location>
</feature>
<comment type="caution">
    <text evidence="12">The sequence shown here is derived from an EMBL/GenBank/DDBJ whole genome shotgun (WGS) entry which is preliminary data.</text>
</comment>